<keyword evidence="3" id="KW-0547">Nucleotide-binding</keyword>
<proteinExistence type="predicted"/>
<name>A0AAE0C3I4_9CHLO</name>
<keyword evidence="2" id="KW-0436">Ligase</keyword>
<evidence type="ECO:0000313" key="6">
    <source>
        <dbReference type="Proteomes" id="UP001190700"/>
    </source>
</evidence>
<protein>
    <recommendedName>
        <fullName evidence="1">glutamate--cysteine ligase</fullName>
        <ecNumber evidence="1">6.3.2.2</ecNumber>
    </recommendedName>
</protein>
<dbReference type="GO" id="GO:0005524">
    <property type="term" value="F:ATP binding"/>
    <property type="evidence" value="ECO:0007669"/>
    <property type="project" value="UniProtKB-KW"/>
</dbReference>
<dbReference type="Proteomes" id="UP001190700">
    <property type="component" value="Unassembled WGS sequence"/>
</dbReference>
<keyword evidence="6" id="KW-1185">Reference proteome</keyword>
<evidence type="ECO:0000256" key="1">
    <source>
        <dbReference type="ARBA" id="ARBA00012220"/>
    </source>
</evidence>
<dbReference type="InterPro" id="IPR035434">
    <property type="entry name" value="GCL_bact_plant"/>
</dbReference>
<dbReference type="PANTHER" id="PTHR34378:SF1">
    <property type="entry name" value="GLUTAMATE--CYSTEINE LIGASE, CHLOROPLASTIC"/>
    <property type="match status" value="1"/>
</dbReference>
<dbReference type="InterPro" id="IPR006336">
    <property type="entry name" value="GCS2"/>
</dbReference>
<gene>
    <name evidence="5" type="ORF">CYMTET_43592</name>
</gene>
<evidence type="ECO:0000256" key="4">
    <source>
        <dbReference type="ARBA" id="ARBA00022840"/>
    </source>
</evidence>
<dbReference type="EC" id="6.3.2.2" evidence="1"/>
<dbReference type="PANTHER" id="PTHR34378">
    <property type="entry name" value="GLUTAMATE--CYSTEINE LIGASE, CHLOROPLASTIC"/>
    <property type="match status" value="1"/>
</dbReference>
<dbReference type="AlphaFoldDB" id="A0AAE0C3I4"/>
<dbReference type="GO" id="GO:0006750">
    <property type="term" value="P:glutathione biosynthetic process"/>
    <property type="evidence" value="ECO:0007669"/>
    <property type="project" value="InterPro"/>
</dbReference>
<dbReference type="Pfam" id="PF04107">
    <property type="entry name" value="GCS2"/>
    <property type="match status" value="1"/>
</dbReference>
<evidence type="ECO:0000313" key="5">
    <source>
        <dbReference type="EMBL" id="KAK3246890.1"/>
    </source>
</evidence>
<dbReference type="InterPro" id="IPR014746">
    <property type="entry name" value="Gln_synth/guanido_kin_cat_dom"/>
</dbReference>
<evidence type="ECO:0000256" key="2">
    <source>
        <dbReference type="ARBA" id="ARBA00022598"/>
    </source>
</evidence>
<comment type="caution">
    <text evidence="5">The sequence shown here is derived from an EMBL/GenBank/DDBJ whole genome shotgun (WGS) entry which is preliminary data.</text>
</comment>
<keyword evidence="4" id="KW-0067">ATP-binding</keyword>
<organism evidence="5 6">
    <name type="scientific">Cymbomonas tetramitiformis</name>
    <dbReference type="NCBI Taxonomy" id="36881"/>
    <lineage>
        <taxon>Eukaryota</taxon>
        <taxon>Viridiplantae</taxon>
        <taxon>Chlorophyta</taxon>
        <taxon>Pyramimonadophyceae</taxon>
        <taxon>Pyramimonadales</taxon>
        <taxon>Pyramimonadaceae</taxon>
        <taxon>Cymbomonas</taxon>
    </lineage>
</organism>
<accession>A0AAE0C3I4</accession>
<reference evidence="5 6" key="1">
    <citation type="journal article" date="2015" name="Genome Biol. Evol.">
        <title>Comparative Genomics of a Bacterivorous Green Alga Reveals Evolutionary Causalities and Consequences of Phago-Mixotrophic Mode of Nutrition.</title>
        <authorList>
            <person name="Burns J.A."/>
            <person name="Paasch A."/>
            <person name="Narechania A."/>
            <person name="Kim E."/>
        </authorList>
    </citation>
    <scope>NUCLEOTIDE SEQUENCE [LARGE SCALE GENOMIC DNA]</scope>
    <source>
        <strain evidence="5 6">PLY_AMNH</strain>
    </source>
</reference>
<dbReference type="Gene3D" id="3.30.590.20">
    <property type="match status" value="1"/>
</dbReference>
<evidence type="ECO:0000256" key="3">
    <source>
        <dbReference type="ARBA" id="ARBA00022741"/>
    </source>
</evidence>
<dbReference type="GO" id="GO:0004357">
    <property type="term" value="F:glutamate-cysteine ligase activity"/>
    <property type="evidence" value="ECO:0007669"/>
    <property type="project" value="UniProtKB-EC"/>
</dbReference>
<sequence length="230" mass="25066">MAGVTSRAWTRYLAREFRKGFKEANAELRTIGREAEHPLVQSNGHAFNLSKMWPSLARQTSMSAEYEGGNIIALNGPHFQYTAEVGIGTIEVVTRPCKDLLEVAEIYDTAMAQLISVASEHGAQVLGYGIQPFTPPSFDIMTDKLRYQSLRSSVSEPWAWFTATASDQTQVSITREEVALQANVSNLLAPIVIGLCANSPVYSGVPSGVCSAREAHMGTIHSGTHRHGML</sequence>
<dbReference type="EMBL" id="LGRX02029384">
    <property type="protein sequence ID" value="KAK3246890.1"/>
    <property type="molecule type" value="Genomic_DNA"/>
</dbReference>
<feature type="non-terminal residue" evidence="5">
    <location>
        <position position="230"/>
    </location>
</feature>
<dbReference type="SUPFAM" id="SSF55931">
    <property type="entry name" value="Glutamine synthetase/guanido kinase"/>
    <property type="match status" value="1"/>
</dbReference>